<dbReference type="InterPro" id="IPR029016">
    <property type="entry name" value="GAF-like_dom_sf"/>
</dbReference>
<dbReference type="Proteomes" id="UP000243361">
    <property type="component" value="Unassembled WGS sequence"/>
</dbReference>
<keyword evidence="4" id="KW-1185">Reference proteome</keyword>
<evidence type="ECO:0000313" key="4">
    <source>
        <dbReference type="Proteomes" id="UP000243361"/>
    </source>
</evidence>
<reference evidence="2 4" key="1">
    <citation type="submission" date="2017-02" db="EMBL/GenBank/DDBJ databases">
        <title>Novel co-symbiosis in the unique lucinid bivalve Phacoides pectinatus.</title>
        <authorList>
            <person name="Lim S.J."/>
            <person name="Davis B.G."/>
            <person name="Gill D.E."/>
            <person name="Engel A.S."/>
            <person name="Anderson L.C."/>
            <person name="Campbell B.J."/>
        </authorList>
    </citation>
    <scope>NUCLEOTIDE SEQUENCE [LARGE SCALE GENOMIC DNA]</scope>
    <source>
        <strain evidence="2">LUC13016_P6</strain>
    </source>
</reference>
<sequence length="229" mass="26070">METEKIAAIEEKLEKLRNKQRVLDKAWRKTGNRDLNRFFIDIIPRLLKVQRCSIFVLDPKTENVWLHCGTDLSEREVKVAKHSSMVGEVIASGKSQVKTNMAASAGAHGKVDMKTGFTTYDALCVPIFSVDKSQVVGAIQVLNRRADAGYSQEDIELLERFAFQVQLNIENIFLRQEIVKVSELLGEKIRKLERALIRYGEKHGSHPNSPEEEELIHLVQDELSSTLHF</sequence>
<dbReference type="EMBL" id="MUIE01000042">
    <property type="protein sequence ID" value="OQX37628.1"/>
    <property type="molecule type" value="Genomic_DNA"/>
</dbReference>
<comment type="caution">
    <text evidence="2">The sequence shown here is derived from an EMBL/GenBank/DDBJ whole genome shotgun (WGS) entry which is preliminary data.</text>
</comment>
<dbReference type="Proteomes" id="UP000250928">
    <property type="component" value="Unassembled WGS sequence"/>
</dbReference>
<proteinExistence type="predicted"/>
<protein>
    <recommendedName>
        <fullName evidence="1">GAF domain-containing protein</fullName>
    </recommendedName>
</protein>
<gene>
    <name evidence="2" type="ORF">B0D84_00445</name>
    <name evidence="3" type="ORF">C3L24_05390</name>
</gene>
<evidence type="ECO:0000313" key="3">
    <source>
        <dbReference type="EMBL" id="PUE02842.1"/>
    </source>
</evidence>
<dbReference type="EMBL" id="PQCO01000171">
    <property type="protein sequence ID" value="PUE02842.1"/>
    <property type="molecule type" value="Genomic_DNA"/>
</dbReference>
<organism evidence="2 4">
    <name type="scientific">Candidatus Sedimenticola endophacoides</name>
    <dbReference type="NCBI Taxonomy" id="2548426"/>
    <lineage>
        <taxon>Bacteria</taxon>
        <taxon>Pseudomonadati</taxon>
        <taxon>Pseudomonadota</taxon>
        <taxon>Gammaproteobacteria</taxon>
        <taxon>Chromatiales</taxon>
        <taxon>Sedimenticolaceae</taxon>
        <taxon>Sedimenticola</taxon>
    </lineage>
</organism>
<accession>A0A657PKS5</accession>
<dbReference type="SUPFAM" id="SSF55781">
    <property type="entry name" value="GAF domain-like"/>
    <property type="match status" value="1"/>
</dbReference>
<evidence type="ECO:0000313" key="2">
    <source>
        <dbReference type="EMBL" id="OQX37628.1"/>
    </source>
</evidence>
<dbReference type="Gene3D" id="3.30.450.40">
    <property type="match status" value="1"/>
</dbReference>
<dbReference type="InterPro" id="IPR003018">
    <property type="entry name" value="GAF"/>
</dbReference>
<dbReference type="AlphaFoldDB" id="A0A657PKS5"/>
<evidence type="ECO:0000259" key="1">
    <source>
        <dbReference type="SMART" id="SM00065"/>
    </source>
</evidence>
<reference evidence="3 5" key="2">
    <citation type="submission" date="2018-01" db="EMBL/GenBank/DDBJ databases">
        <title>Novel co-symbiosis in the lucinid bivalve Phacoides pectinatus.</title>
        <authorList>
            <person name="Lim S.J."/>
            <person name="Davis B.G."/>
            <person name="Gill D.E."/>
            <person name="Engel A.S."/>
            <person name="Anderson L.C."/>
            <person name="Campbell B.J."/>
        </authorList>
    </citation>
    <scope>NUCLEOTIDE SEQUENCE [LARGE SCALE GENOMIC DNA]</scope>
    <source>
        <strain evidence="3">N3_P5</strain>
    </source>
</reference>
<name>A0A657PKS5_9GAMM</name>
<feature type="domain" description="GAF" evidence="1">
    <location>
        <begin position="31"/>
        <end position="179"/>
    </location>
</feature>
<dbReference type="SMART" id="SM00065">
    <property type="entry name" value="GAF"/>
    <property type="match status" value="1"/>
</dbReference>
<evidence type="ECO:0000313" key="5">
    <source>
        <dbReference type="Proteomes" id="UP000250928"/>
    </source>
</evidence>
<dbReference type="Pfam" id="PF13185">
    <property type="entry name" value="GAF_2"/>
    <property type="match status" value="1"/>
</dbReference>